<evidence type="ECO:0000313" key="3">
    <source>
        <dbReference type="Proteomes" id="UP000822688"/>
    </source>
</evidence>
<protein>
    <recommendedName>
        <fullName evidence="4">Secreted protein</fullName>
    </recommendedName>
</protein>
<reference evidence="2 3" key="1">
    <citation type="submission" date="2020-06" db="EMBL/GenBank/DDBJ databases">
        <title>WGS assembly of Ceratodon purpureus strain R40.</title>
        <authorList>
            <person name="Carey S.B."/>
            <person name="Jenkins J."/>
            <person name="Shu S."/>
            <person name="Lovell J.T."/>
            <person name="Sreedasyam A."/>
            <person name="Maumus F."/>
            <person name="Tiley G.P."/>
            <person name="Fernandez-Pozo N."/>
            <person name="Barry K."/>
            <person name="Chen C."/>
            <person name="Wang M."/>
            <person name="Lipzen A."/>
            <person name="Daum C."/>
            <person name="Saski C.A."/>
            <person name="Payton A.C."/>
            <person name="Mcbreen J.C."/>
            <person name="Conrad R.E."/>
            <person name="Kollar L.M."/>
            <person name="Olsson S."/>
            <person name="Huttunen S."/>
            <person name="Landis J.B."/>
            <person name="Wickett N.J."/>
            <person name="Johnson M.G."/>
            <person name="Rensing S.A."/>
            <person name="Grimwood J."/>
            <person name="Schmutz J."/>
            <person name="Mcdaniel S.F."/>
        </authorList>
    </citation>
    <scope>NUCLEOTIDE SEQUENCE [LARGE SCALE GENOMIC DNA]</scope>
    <source>
        <strain evidence="2 3">R40</strain>
    </source>
</reference>
<feature type="signal peptide" evidence="1">
    <location>
        <begin position="1"/>
        <end position="18"/>
    </location>
</feature>
<name>A0A8T0HEK5_CERPU</name>
<organism evidence="2 3">
    <name type="scientific">Ceratodon purpureus</name>
    <name type="common">Fire moss</name>
    <name type="synonym">Dicranum purpureum</name>
    <dbReference type="NCBI Taxonomy" id="3225"/>
    <lineage>
        <taxon>Eukaryota</taxon>
        <taxon>Viridiplantae</taxon>
        <taxon>Streptophyta</taxon>
        <taxon>Embryophyta</taxon>
        <taxon>Bryophyta</taxon>
        <taxon>Bryophytina</taxon>
        <taxon>Bryopsida</taxon>
        <taxon>Dicranidae</taxon>
        <taxon>Pseudoditrichales</taxon>
        <taxon>Ditrichaceae</taxon>
        <taxon>Ceratodon</taxon>
    </lineage>
</organism>
<feature type="chain" id="PRO_5035854183" description="Secreted protein" evidence="1">
    <location>
        <begin position="19"/>
        <end position="63"/>
    </location>
</feature>
<comment type="caution">
    <text evidence="2">The sequence shown here is derived from an EMBL/GenBank/DDBJ whole genome shotgun (WGS) entry which is preliminary data.</text>
</comment>
<dbReference type="AlphaFoldDB" id="A0A8T0HEK5"/>
<dbReference type="EMBL" id="CM026427">
    <property type="protein sequence ID" value="KAG0568559.1"/>
    <property type="molecule type" value="Genomic_DNA"/>
</dbReference>
<proteinExistence type="predicted"/>
<evidence type="ECO:0000313" key="2">
    <source>
        <dbReference type="EMBL" id="KAG0568559.1"/>
    </source>
</evidence>
<keyword evidence="3" id="KW-1185">Reference proteome</keyword>
<evidence type="ECO:0000256" key="1">
    <source>
        <dbReference type="SAM" id="SignalP"/>
    </source>
</evidence>
<evidence type="ECO:0008006" key="4">
    <source>
        <dbReference type="Google" id="ProtNLM"/>
    </source>
</evidence>
<sequence length="63" mass="7346">MIFICLRHLLWHVWFALALPPTDFRFSLVVLARVNSYSSHLHSSTLWLGILGFLSAWDLVDVY</sequence>
<keyword evidence="1" id="KW-0732">Signal</keyword>
<gene>
    <name evidence="2" type="ORF">KC19_6G028800</name>
</gene>
<accession>A0A8T0HEK5</accession>
<dbReference type="Proteomes" id="UP000822688">
    <property type="component" value="Chromosome 6"/>
</dbReference>